<keyword evidence="3 5" id="KW-1133">Transmembrane helix</keyword>
<organism evidence="7 8">
    <name type="scientific">Dyadobacter arcticus</name>
    <dbReference type="NCBI Taxonomy" id="1078754"/>
    <lineage>
        <taxon>Bacteria</taxon>
        <taxon>Pseudomonadati</taxon>
        <taxon>Bacteroidota</taxon>
        <taxon>Cytophagia</taxon>
        <taxon>Cytophagales</taxon>
        <taxon>Spirosomataceae</taxon>
        <taxon>Dyadobacter</taxon>
    </lineage>
</organism>
<reference evidence="7 8" key="1">
    <citation type="submission" date="2020-03" db="EMBL/GenBank/DDBJ databases">
        <title>Genomic Encyclopedia of Type Strains, Phase IV (KMG-IV): sequencing the most valuable type-strain genomes for metagenomic binning, comparative biology and taxonomic classification.</title>
        <authorList>
            <person name="Goeker M."/>
        </authorList>
    </citation>
    <scope>NUCLEOTIDE SEQUENCE [LARGE SCALE GENOMIC DNA]</scope>
    <source>
        <strain evidence="7 8">DSM 102865</strain>
    </source>
</reference>
<dbReference type="RefSeq" id="WP_167271051.1">
    <property type="nucleotide sequence ID" value="NZ_JAASQJ010000003.1"/>
</dbReference>
<dbReference type="PANTHER" id="PTHR37422">
    <property type="entry name" value="TEICHURONIC ACID BIOSYNTHESIS PROTEIN TUAE"/>
    <property type="match status" value="1"/>
</dbReference>
<feature type="transmembrane region" description="Helical" evidence="5">
    <location>
        <begin position="94"/>
        <end position="112"/>
    </location>
</feature>
<dbReference type="EMBL" id="JAASQJ010000003">
    <property type="protein sequence ID" value="NIJ53645.1"/>
    <property type="molecule type" value="Genomic_DNA"/>
</dbReference>
<keyword evidence="4 5" id="KW-0472">Membrane</keyword>
<evidence type="ECO:0000256" key="5">
    <source>
        <dbReference type="SAM" id="Phobius"/>
    </source>
</evidence>
<feature type="transmembrane region" description="Helical" evidence="5">
    <location>
        <begin position="124"/>
        <end position="141"/>
    </location>
</feature>
<evidence type="ECO:0000256" key="2">
    <source>
        <dbReference type="ARBA" id="ARBA00022692"/>
    </source>
</evidence>
<feature type="domain" description="O-antigen ligase-related" evidence="6">
    <location>
        <begin position="273"/>
        <end position="412"/>
    </location>
</feature>
<evidence type="ECO:0000313" key="8">
    <source>
        <dbReference type="Proteomes" id="UP001179181"/>
    </source>
</evidence>
<name>A0ABX0UQ14_9BACT</name>
<evidence type="ECO:0000313" key="7">
    <source>
        <dbReference type="EMBL" id="NIJ53645.1"/>
    </source>
</evidence>
<sequence length="496" mass="55156">MKYSISGEALHDKMPTPLLDRVNGPVGIILLSIVAIALGIASVYGGLVSGLLILIGMVAIPAVYAVIVYPMFGIVVLLTMAFFLFFISRMGVNFPLGTMMDGLQAMLILGFLIKQKSSWDSSIYRNPVSVMIFVWIGYNLFQVINPWAESRLAWIYTVRTVAIVTLMYFVFIYHLRSVKAIRTVIITWIILCTCGAIYGFKQEYFGFAPQELQDLLSNPLTVSLLFINGSWRKYSLFSDPVSFSYTMVGGSLLCIALLSGKTSLKMKFILGILTVSFLMAMLYSGTRGAYVLVPVALILFALLNFSKKIMLVSCVGAVFIAFLIVMPTGNPTLARFQTAFRPSDDPSFNVRKFNQKRIQPYILTHPIGGGLGSTGAWGARFAPQHFLASFPPDSGYMRVAVETGWIGLLIFCILIFNILKMGINNFYRIRNQELRTYCLAMTLVVFALHVGNFPQEAIVQFPNNILFYVAAAILQTAYLVDKKESKESLPSNKIEV</sequence>
<feature type="transmembrane region" description="Helical" evidence="5">
    <location>
        <begin position="266"/>
        <end position="283"/>
    </location>
</feature>
<gene>
    <name evidence="7" type="ORF">FHS68_002827</name>
</gene>
<evidence type="ECO:0000259" key="6">
    <source>
        <dbReference type="Pfam" id="PF04932"/>
    </source>
</evidence>
<dbReference type="InterPro" id="IPR007016">
    <property type="entry name" value="O-antigen_ligase-rel_domated"/>
</dbReference>
<feature type="transmembrane region" description="Helical" evidence="5">
    <location>
        <begin position="434"/>
        <end position="453"/>
    </location>
</feature>
<feature type="transmembrane region" description="Helical" evidence="5">
    <location>
        <begin position="404"/>
        <end position="422"/>
    </location>
</feature>
<comment type="subcellular location">
    <subcellularLocation>
        <location evidence="1">Membrane</location>
        <topology evidence="1">Multi-pass membrane protein</topology>
    </subcellularLocation>
</comment>
<dbReference type="InterPro" id="IPR051533">
    <property type="entry name" value="WaaL-like"/>
</dbReference>
<feature type="transmembrane region" description="Helical" evidence="5">
    <location>
        <begin position="465"/>
        <end position="481"/>
    </location>
</feature>
<dbReference type="Pfam" id="PF04932">
    <property type="entry name" value="Wzy_C"/>
    <property type="match status" value="1"/>
</dbReference>
<evidence type="ECO:0000256" key="3">
    <source>
        <dbReference type="ARBA" id="ARBA00022989"/>
    </source>
</evidence>
<evidence type="ECO:0000256" key="1">
    <source>
        <dbReference type="ARBA" id="ARBA00004141"/>
    </source>
</evidence>
<dbReference type="PANTHER" id="PTHR37422:SF17">
    <property type="entry name" value="O-ANTIGEN LIGASE"/>
    <property type="match status" value="1"/>
</dbReference>
<keyword evidence="8" id="KW-1185">Reference proteome</keyword>
<dbReference type="Proteomes" id="UP001179181">
    <property type="component" value="Unassembled WGS sequence"/>
</dbReference>
<feature type="transmembrane region" description="Helical" evidence="5">
    <location>
        <begin position="180"/>
        <end position="200"/>
    </location>
</feature>
<feature type="transmembrane region" description="Helical" evidence="5">
    <location>
        <begin position="62"/>
        <end position="88"/>
    </location>
</feature>
<feature type="transmembrane region" description="Helical" evidence="5">
    <location>
        <begin position="289"/>
        <end position="305"/>
    </location>
</feature>
<feature type="transmembrane region" description="Helical" evidence="5">
    <location>
        <begin position="153"/>
        <end position="173"/>
    </location>
</feature>
<feature type="transmembrane region" description="Helical" evidence="5">
    <location>
        <begin position="241"/>
        <end position="259"/>
    </location>
</feature>
<feature type="transmembrane region" description="Helical" evidence="5">
    <location>
        <begin position="310"/>
        <end position="329"/>
    </location>
</feature>
<keyword evidence="2 5" id="KW-0812">Transmembrane</keyword>
<protein>
    <recommendedName>
        <fullName evidence="6">O-antigen ligase-related domain-containing protein</fullName>
    </recommendedName>
</protein>
<proteinExistence type="predicted"/>
<evidence type="ECO:0000256" key="4">
    <source>
        <dbReference type="ARBA" id="ARBA00023136"/>
    </source>
</evidence>
<feature type="transmembrane region" description="Helical" evidence="5">
    <location>
        <begin position="28"/>
        <end position="55"/>
    </location>
</feature>
<accession>A0ABX0UQ14</accession>
<comment type="caution">
    <text evidence="7">The sequence shown here is derived from an EMBL/GenBank/DDBJ whole genome shotgun (WGS) entry which is preliminary data.</text>
</comment>